<organism evidence="1 2">
    <name type="scientific">Microbulbifer variabilis</name>
    <dbReference type="NCBI Taxonomy" id="266805"/>
    <lineage>
        <taxon>Bacteria</taxon>
        <taxon>Pseudomonadati</taxon>
        <taxon>Pseudomonadota</taxon>
        <taxon>Gammaproteobacteria</taxon>
        <taxon>Cellvibrionales</taxon>
        <taxon>Microbulbiferaceae</taxon>
        <taxon>Microbulbifer</taxon>
    </lineage>
</organism>
<dbReference type="InterPro" id="IPR005502">
    <property type="entry name" value="Ribosyl_crysJ1"/>
</dbReference>
<evidence type="ECO:0000313" key="1">
    <source>
        <dbReference type="EMBL" id="USD22782.1"/>
    </source>
</evidence>
<accession>A0ABY4VF92</accession>
<dbReference type="PANTHER" id="PTHR16222:SF12">
    <property type="entry name" value="ADP-RIBOSYLGLYCOHYDROLASE-RELATED"/>
    <property type="match status" value="1"/>
</dbReference>
<evidence type="ECO:0000313" key="2">
    <source>
        <dbReference type="Proteomes" id="UP001055658"/>
    </source>
</evidence>
<dbReference type="PANTHER" id="PTHR16222">
    <property type="entry name" value="ADP-RIBOSYLGLYCOHYDROLASE"/>
    <property type="match status" value="1"/>
</dbReference>
<proteinExistence type="predicted"/>
<dbReference type="InterPro" id="IPR036705">
    <property type="entry name" value="Ribosyl_crysJ1_sf"/>
</dbReference>
<dbReference type="EMBL" id="CP092418">
    <property type="protein sequence ID" value="USD22782.1"/>
    <property type="molecule type" value="Genomic_DNA"/>
</dbReference>
<dbReference type="Proteomes" id="UP001055658">
    <property type="component" value="Chromosome"/>
</dbReference>
<dbReference type="SUPFAM" id="SSF101478">
    <property type="entry name" value="ADP-ribosylglycohydrolase"/>
    <property type="match status" value="1"/>
</dbReference>
<reference evidence="1" key="1">
    <citation type="submission" date="2022-02" db="EMBL/GenBank/DDBJ databases">
        <title>Coral-associated bacteria.</title>
        <authorList>
            <person name="Tang K."/>
            <person name="Wang X."/>
        </authorList>
    </citation>
    <scope>NUCLEOTIDE SEQUENCE</scope>
    <source>
        <strain evidence="1">SCSIO 43006</strain>
    </source>
</reference>
<name>A0ABY4VF92_9GAMM</name>
<dbReference type="Pfam" id="PF03747">
    <property type="entry name" value="ADP_ribosyl_GH"/>
    <property type="match status" value="1"/>
</dbReference>
<gene>
    <name evidence="1" type="ORF">MJO52_06495</name>
</gene>
<dbReference type="InterPro" id="IPR050792">
    <property type="entry name" value="ADP-ribosylglycohydrolase"/>
</dbReference>
<sequence>MLLEIGIGDAYGAGFEFSPREKVETYNNLSQYCEHELGIAPGCYTDDTQMSLAIAELIISDEAWTKENLANKFVECFKRDERLGYSKGFYSFLHSISSGEEFLRKMKPQSTRNGAAMRSAPLGYVDNITKLLEMAELQASLTHDTEIGRKSSQAVALASHYAIYNLGAKENLTEFVSQYTKYNWRENWSAPVACCAEETVHALLTVLRTSESLKDVLVNSVAFSGDVDTVAAVGLGIASRSKEYCTGLPSFLIEELESGKYGKVYLEEIGRQLSEFGDANKAMNEDAKKRRLL</sequence>
<dbReference type="RefSeq" id="WP_252085135.1">
    <property type="nucleotide sequence ID" value="NZ_CP092418.1"/>
</dbReference>
<keyword evidence="2" id="KW-1185">Reference proteome</keyword>
<protein>
    <submittedName>
        <fullName evidence="1">ADP-ribosylglycohydrolase family protein</fullName>
    </submittedName>
</protein>
<dbReference type="Gene3D" id="1.10.4080.10">
    <property type="entry name" value="ADP-ribosylation/Crystallin J1"/>
    <property type="match status" value="1"/>
</dbReference>